<accession>A0A9Q5HR52</accession>
<dbReference type="Pfam" id="PF00106">
    <property type="entry name" value="adh_short"/>
    <property type="match status" value="1"/>
</dbReference>
<dbReference type="InterPro" id="IPR036291">
    <property type="entry name" value="NAD(P)-bd_dom_sf"/>
</dbReference>
<dbReference type="InterPro" id="IPR020904">
    <property type="entry name" value="Sc_DH/Rdtase_CS"/>
</dbReference>
<evidence type="ECO:0000313" key="6">
    <source>
        <dbReference type="EMBL" id="OCB84410.1"/>
    </source>
</evidence>
<dbReference type="InterPro" id="IPR057326">
    <property type="entry name" value="KR_dom"/>
</dbReference>
<dbReference type="FunFam" id="3.40.50.720:FF:000281">
    <property type="entry name" value="Uncharacterized oxidoreductase YIR035C"/>
    <property type="match status" value="1"/>
</dbReference>
<dbReference type="AlphaFoldDB" id="A0A9Q5HR52"/>
<keyword evidence="3" id="KW-0560">Oxidoreductase</keyword>
<organism evidence="6 7">
    <name type="scientific">Sanghuangporus baumii</name>
    <name type="common">Phellinus baumii</name>
    <dbReference type="NCBI Taxonomy" id="108892"/>
    <lineage>
        <taxon>Eukaryota</taxon>
        <taxon>Fungi</taxon>
        <taxon>Dikarya</taxon>
        <taxon>Basidiomycota</taxon>
        <taxon>Agaricomycotina</taxon>
        <taxon>Agaricomycetes</taxon>
        <taxon>Hymenochaetales</taxon>
        <taxon>Hymenochaetaceae</taxon>
        <taxon>Sanghuangporus</taxon>
    </lineage>
</organism>
<keyword evidence="2" id="KW-0521">NADP</keyword>
<dbReference type="SMART" id="SM00822">
    <property type="entry name" value="PKS_KR"/>
    <property type="match status" value="1"/>
</dbReference>
<gene>
    <name evidence="6" type="ORF">A7U60_g8394</name>
</gene>
<evidence type="ECO:0000256" key="1">
    <source>
        <dbReference type="ARBA" id="ARBA00006484"/>
    </source>
</evidence>
<dbReference type="EMBL" id="LNZH02000215">
    <property type="protein sequence ID" value="OCB84410.1"/>
    <property type="molecule type" value="Genomic_DNA"/>
</dbReference>
<sequence>MPAQQKPVVLITGASKGIGLAAAKSLVETFDAIVVSLSRSRSPQLLELLEKHPSNLHSIQVDIANEAATRDAIALALQTYQRIDALVLNAGVLEPLGQIDSPAITTDSWRAHFDVNFFSLLYTVQAALPALRASENGGRVIFVSSGAAVTGTPTWGAYNASKAAMNSFCRTLSNEEPDIVCVALRPGMVDTSMQELIRTSGPSKMSDEDVRKFIRAHEEGKLVKPEESGYVIASLSLKASKSLRGKFVSWDGEECKEFRRS</sequence>
<dbReference type="PANTHER" id="PTHR43008:SF8">
    <property type="entry name" value="BENZIL REDUCTASE ((S)-BENZOIN FORMING) IRC24"/>
    <property type="match status" value="1"/>
</dbReference>
<keyword evidence="7" id="KW-1185">Reference proteome</keyword>
<evidence type="ECO:0000256" key="2">
    <source>
        <dbReference type="ARBA" id="ARBA00022857"/>
    </source>
</evidence>
<dbReference type="PRINTS" id="PR00080">
    <property type="entry name" value="SDRFAMILY"/>
</dbReference>
<dbReference type="PROSITE" id="PS00061">
    <property type="entry name" value="ADH_SHORT"/>
    <property type="match status" value="1"/>
</dbReference>
<dbReference type="PANTHER" id="PTHR43008">
    <property type="entry name" value="BENZIL REDUCTASE"/>
    <property type="match status" value="1"/>
</dbReference>
<dbReference type="Gene3D" id="3.40.50.720">
    <property type="entry name" value="NAD(P)-binding Rossmann-like Domain"/>
    <property type="match status" value="1"/>
</dbReference>
<feature type="domain" description="Ketoreductase" evidence="5">
    <location>
        <begin position="7"/>
        <end position="192"/>
    </location>
</feature>
<evidence type="ECO:0000259" key="5">
    <source>
        <dbReference type="SMART" id="SM00822"/>
    </source>
</evidence>
<dbReference type="OrthoDB" id="9876299at2759"/>
<protein>
    <submittedName>
        <fullName evidence="6">Short-chain dehydrogenase</fullName>
    </submittedName>
</protein>
<comment type="similarity">
    <text evidence="1 4">Belongs to the short-chain dehydrogenases/reductases (SDR) family.</text>
</comment>
<evidence type="ECO:0000256" key="4">
    <source>
        <dbReference type="RuleBase" id="RU000363"/>
    </source>
</evidence>
<dbReference type="GO" id="GO:0050664">
    <property type="term" value="F:oxidoreductase activity, acting on NAD(P)H, oxygen as acceptor"/>
    <property type="evidence" value="ECO:0007669"/>
    <property type="project" value="TreeGrafter"/>
</dbReference>
<dbReference type="InterPro" id="IPR002347">
    <property type="entry name" value="SDR_fam"/>
</dbReference>
<proteinExistence type="inferred from homology"/>
<reference evidence="6" key="1">
    <citation type="submission" date="2016-06" db="EMBL/GenBank/DDBJ databases">
        <title>Draft Genome sequence of the fungus Inonotus baumii.</title>
        <authorList>
            <person name="Zhu H."/>
            <person name="Lin W."/>
        </authorList>
    </citation>
    <scope>NUCLEOTIDE SEQUENCE</scope>
    <source>
        <strain evidence="6">821</strain>
    </source>
</reference>
<evidence type="ECO:0000313" key="7">
    <source>
        <dbReference type="Proteomes" id="UP000757232"/>
    </source>
</evidence>
<dbReference type="Proteomes" id="UP000757232">
    <property type="component" value="Unassembled WGS sequence"/>
</dbReference>
<name>A0A9Q5HR52_SANBA</name>
<dbReference type="PRINTS" id="PR00081">
    <property type="entry name" value="GDHRDH"/>
</dbReference>
<evidence type="ECO:0000256" key="3">
    <source>
        <dbReference type="ARBA" id="ARBA00023002"/>
    </source>
</evidence>
<dbReference type="SUPFAM" id="SSF51735">
    <property type="entry name" value="NAD(P)-binding Rossmann-fold domains"/>
    <property type="match status" value="1"/>
</dbReference>
<comment type="caution">
    <text evidence="6">The sequence shown here is derived from an EMBL/GenBank/DDBJ whole genome shotgun (WGS) entry which is preliminary data.</text>
</comment>